<dbReference type="EMBL" id="MVDE01000001">
    <property type="protein sequence ID" value="PKQ69570.1"/>
    <property type="molecule type" value="Genomic_DNA"/>
</dbReference>
<feature type="domain" description="BD-FAE-like" evidence="2">
    <location>
        <begin position="61"/>
        <end position="262"/>
    </location>
</feature>
<sequence>MKKTGLLLLLISVYSFNIFGQNNIIPLWPNEMPNHKVSNETEVINATDVVRISKVQTPTIEVFTPAKKNSNGQAVLICPGGGYRILAYDSEGTDIAKWLNSKGITAFVLKYRLPDSQSVVESYKAPLQDAMRALRTIRFNAEKYNINKNEIGVMGFSAGGHLASTLGTHYNELMYPAADDIDLESARPDFMALIYPVISMKEGITHQGSKRSLLGENPNEKLAGKFSNDLQVTSDTPPAFLIHASDDNAVPVKNSLLMYESLISNGVSAEMHIFSTGGHGFSFGFNKGHVSSWTDLFYTWSKSIKK</sequence>
<evidence type="ECO:0000259" key="2">
    <source>
        <dbReference type="Pfam" id="PF20434"/>
    </source>
</evidence>
<protein>
    <submittedName>
        <fullName evidence="3">Esterase</fullName>
    </submittedName>
</protein>
<dbReference type="Gene3D" id="3.40.50.1820">
    <property type="entry name" value="alpha/beta hydrolase"/>
    <property type="match status" value="1"/>
</dbReference>
<accession>A0A2N3IGV9</accession>
<keyword evidence="1" id="KW-0378">Hydrolase</keyword>
<dbReference type="Proteomes" id="UP000233618">
    <property type="component" value="Unassembled WGS sequence"/>
</dbReference>
<reference evidence="3 4" key="1">
    <citation type="journal article" date="2017" name="Front. Microbiol.">
        <title>Labilibaculum manganireducens gen. nov., sp. nov. and Labilibaculum filiforme sp. nov., Novel Bacteroidetes Isolated from Subsurface Sediments of the Baltic Sea.</title>
        <authorList>
            <person name="Vandieken V."/>
            <person name="Marshall I.P."/>
            <person name="Niemann H."/>
            <person name="Engelen B."/>
            <person name="Cypionka H."/>
        </authorList>
    </citation>
    <scope>NUCLEOTIDE SEQUENCE [LARGE SCALE GENOMIC DNA]</scope>
    <source>
        <strain evidence="3 4">59.10-2M</strain>
    </source>
</reference>
<dbReference type="Pfam" id="PF20434">
    <property type="entry name" value="BD-FAE"/>
    <property type="match status" value="1"/>
</dbReference>
<comment type="caution">
    <text evidence="3">The sequence shown here is derived from an EMBL/GenBank/DDBJ whole genome shotgun (WGS) entry which is preliminary data.</text>
</comment>
<dbReference type="RefSeq" id="WP_101307999.1">
    <property type="nucleotide sequence ID" value="NZ_CAXXEE010000003.1"/>
</dbReference>
<keyword evidence="4" id="KW-1185">Reference proteome</keyword>
<dbReference type="InterPro" id="IPR050300">
    <property type="entry name" value="GDXG_lipolytic_enzyme"/>
</dbReference>
<evidence type="ECO:0000256" key="1">
    <source>
        <dbReference type="ARBA" id="ARBA00022801"/>
    </source>
</evidence>
<dbReference type="InterPro" id="IPR049492">
    <property type="entry name" value="BD-FAE-like_dom"/>
</dbReference>
<organism evidence="3 4">
    <name type="scientific">Labilibaculum manganireducens</name>
    <dbReference type="NCBI Taxonomy" id="1940525"/>
    <lineage>
        <taxon>Bacteria</taxon>
        <taxon>Pseudomonadati</taxon>
        <taxon>Bacteroidota</taxon>
        <taxon>Bacteroidia</taxon>
        <taxon>Marinilabiliales</taxon>
        <taxon>Marinifilaceae</taxon>
        <taxon>Labilibaculum</taxon>
    </lineage>
</organism>
<dbReference type="PANTHER" id="PTHR48081">
    <property type="entry name" value="AB HYDROLASE SUPERFAMILY PROTEIN C4A8.06C"/>
    <property type="match status" value="1"/>
</dbReference>
<dbReference type="SUPFAM" id="SSF53474">
    <property type="entry name" value="alpha/beta-Hydrolases"/>
    <property type="match status" value="1"/>
</dbReference>
<dbReference type="AlphaFoldDB" id="A0A2N3IGV9"/>
<dbReference type="InterPro" id="IPR029058">
    <property type="entry name" value="AB_hydrolase_fold"/>
</dbReference>
<gene>
    <name evidence="3" type="ORF">BZG01_01210</name>
</gene>
<dbReference type="GO" id="GO:0016787">
    <property type="term" value="F:hydrolase activity"/>
    <property type="evidence" value="ECO:0007669"/>
    <property type="project" value="UniProtKB-KW"/>
</dbReference>
<dbReference type="PANTHER" id="PTHR48081:SF6">
    <property type="entry name" value="PEPTIDASE S9 PROLYL OLIGOPEPTIDASE CATALYTIC DOMAIN-CONTAINING PROTEIN"/>
    <property type="match status" value="1"/>
</dbReference>
<proteinExistence type="predicted"/>
<evidence type="ECO:0000313" key="4">
    <source>
        <dbReference type="Proteomes" id="UP000233618"/>
    </source>
</evidence>
<name>A0A2N3IGV9_9BACT</name>
<evidence type="ECO:0000313" key="3">
    <source>
        <dbReference type="EMBL" id="PKQ69570.1"/>
    </source>
</evidence>